<sequence length="443" mass="50199">MGETGRLTVDGRAYADRFNRMPPSGFDQWVRFALERDCDPDPAAYEALYQDLHPWMTSGLNESLFHQSNGFRIDKPSLLMTHIGTMDVVTFVVNATYPSGAFLSANNASVPSFISAALPLLAQAGKLFHFVLNRSAFPRALPADKDTSSNSVYTGTNDAFSHNSCFRSTYTKANHRMNHGFFQDPSAFETENLNLPIFSESKVECYMDVRFPYDAMPKRSLHIDTIAWGDKKNVLFWRGDTSGIRNAVDAPYKQSHRFRLVEWAKTYAKKHPDASYDSDMSPQDGPASNLNKFPIQVDIGFDAFATNNSVFNKKVQDSYSLKPHTPASYAYQFKYLVVVDSDTLPETLMAYLASNSVVLYSGVFTDFMNWKLKPMVHYVPVQLDLSDLEERMQWLKDHDEKARKINANSKALMRQINTRSYGECYAGLLMLEYGSLFNSDNKL</sequence>
<dbReference type="Proteomes" id="UP000320333">
    <property type="component" value="Unassembled WGS sequence"/>
</dbReference>
<evidence type="ECO:0000256" key="2">
    <source>
        <dbReference type="ARBA" id="ARBA00022679"/>
    </source>
</evidence>
<gene>
    <name evidence="4" type="ORF">CcCBS67573_g01766</name>
</gene>
<dbReference type="PANTHER" id="PTHR12203">
    <property type="entry name" value="KDEL LYS-ASP-GLU-LEU CONTAINING - RELATED"/>
    <property type="match status" value="1"/>
</dbReference>
<dbReference type="AlphaFoldDB" id="A0A507FNC7"/>
<dbReference type="SMART" id="SM00672">
    <property type="entry name" value="CAP10"/>
    <property type="match status" value="1"/>
</dbReference>
<dbReference type="Pfam" id="PF05686">
    <property type="entry name" value="Glyco_transf_90"/>
    <property type="match status" value="1"/>
</dbReference>
<organism evidence="4 5">
    <name type="scientific">Chytriomyces confervae</name>
    <dbReference type="NCBI Taxonomy" id="246404"/>
    <lineage>
        <taxon>Eukaryota</taxon>
        <taxon>Fungi</taxon>
        <taxon>Fungi incertae sedis</taxon>
        <taxon>Chytridiomycota</taxon>
        <taxon>Chytridiomycota incertae sedis</taxon>
        <taxon>Chytridiomycetes</taxon>
        <taxon>Chytridiales</taxon>
        <taxon>Chytriomycetaceae</taxon>
        <taxon>Chytriomyces</taxon>
    </lineage>
</organism>
<comment type="similarity">
    <text evidence="1">Belongs to the glycosyltransferase 90 family.</text>
</comment>
<feature type="domain" description="Glycosyl transferase CAP10" evidence="3">
    <location>
        <begin position="181"/>
        <end position="440"/>
    </location>
</feature>
<protein>
    <recommendedName>
        <fullName evidence="3">Glycosyl transferase CAP10 domain-containing protein</fullName>
    </recommendedName>
</protein>
<name>A0A507FNC7_9FUNG</name>
<dbReference type="PANTHER" id="PTHR12203:SF35">
    <property type="entry name" value="PROTEIN O-GLUCOSYLTRANSFERASE 1"/>
    <property type="match status" value="1"/>
</dbReference>
<dbReference type="OrthoDB" id="541052at2759"/>
<evidence type="ECO:0000313" key="4">
    <source>
        <dbReference type="EMBL" id="TPX76968.1"/>
    </source>
</evidence>
<evidence type="ECO:0000313" key="5">
    <source>
        <dbReference type="Proteomes" id="UP000320333"/>
    </source>
</evidence>
<dbReference type="InterPro" id="IPR006598">
    <property type="entry name" value="CAP10"/>
</dbReference>
<dbReference type="InterPro" id="IPR051091">
    <property type="entry name" value="O-Glucosyltr/Glycosyltrsf_90"/>
</dbReference>
<comment type="caution">
    <text evidence="4">The sequence shown here is derived from an EMBL/GenBank/DDBJ whole genome shotgun (WGS) entry which is preliminary data.</text>
</comment>
<dbReference type="EMBL" id="QEAP01000032">
    <property type="protein sequence ID" value="TPX76968.1"/>
    <property type="molecule type" value="Genomic_DNA"/>
</dbReference>
<reference evidence="4 5" key="1">
    <citation type="journal article" date="2019" name="Sci. Rep.">
        <title>Comparative genomics of chytrid fungi reveal insights into the obligate biotrophic and pathogenic lifestyle of Synchytrium endobioticum.</title>
        <authorList>
            <person name="van de Vossenberg B.T.L.H."/>
            <person name="Warris S."/>
            <person name="Nguyen H.D.T."/>
            <person name="van Gent-Pelzer M.P.E."/>
            <person name="Joly D.L."/>
            <person name="van de Geest H.C."/>
            <person name="Bonants P.J.M."/>
            <person name="Smith D.S."/>
            <person name="Levesque C.A."/>
            <person name="van der Lee T.A.J."/>
        </authorList>
    </citation>
    <scope>NUCLEOTIDE SEQUENCE [LARGE SCALE GENOMIC DNA]</scope>
    <source>
        <strain evidence="4 5">CBS 675.73</strain>
    </source>
</reference>
<evidence type="ECO:0000256" key="1">
    <source>
        <dbReference type="ARBA" id="ARBA00010118"/>
    </source>
</evidence>
<dbReference type="GO" id="GO:0016740">
    <property type="term" value="F:transferase activity"/>
    <property type="evidence" value="ECO:0007669"/>
    <property type="project" value="UniProtKB-KW"/>
</dbReference>
<keyword evidence="5" id="KW-1185">Reference proteome</keyword>
<proteinExistence type="inferred from homology"/>
<evidence type="ECO:0000259" key="3">
    <source>
        <dbReference type="SMART" id="SM00672"/>
    </source>
</evidence>
<accession>A0A507FNC7</accession>
<keyword evidence="2" id="KW-0808">Transferase</keyword>